<feature type="compositionally biased region" description="Basic residues" evidence="1">
    <location>
        <begin position="669"/>
        <end position="678"/>
    </location>
</feature>
<evidence type="ECO:0000313" key="3">
    <source>
        <dbReference type="EMBL" id="EJT46664.1"/>
    </source>
</evidence>
<dbReference type="KEGG" id="tasa:A1Q1_04735"/>
<accession>J6EQB5</accession>
<dbReference type="GO" id="GO:0005634">
    <property type="term" value="C:nucleus"/>
    <property type="evidence" value="ECO:0007669"/>
    <property type="project" value="TreeGrafter"/>
</dbReference>
<dbReference type="InterPro" id="IPR036237">
    <property type="entry name" value="Xyl_isomerase-like_sf"/>
</dbReference>
<dbReference type="OrthoDB" id="7663182at2759"/>
<organism evidence="3 4">
    <name type="scientific">Trichosporon asahii var. asahii (strain ATCC 90039 / CBS 2479 / JCM 2466 / KCTC 7840 / NBRC 103889/ NCYC 2677 / UAMH 7654)</name>
    <name type="common">Yeast</name>
    <dbReference type="NCBI Taxonomy" id="1186058"/>
    <lineage>
        <taxon>Eukaryota</taxon>
        <taxon>Fungi</taxon>
        <taxon>Dikarya</taxon>
        <taxon>Basidiomycota</taxon>
        <taxon>Agaricomycotina</taxon>
        <taxon>Tremellomycetes</taxon>
        <taxon>Trichosporonales</taxon>
        <taxon>Trichosporonaceae</taxon>
        <taxon>Trichosporon</taxon>
    </lineage>
</organism>
<gene>
    <name evidence="3" type="ORF">A1Q1_04735</name>
</gene>
<dbReference type="GO" id="GO:0003677">
    <property type="term" value="F:DNA binding"/>
    <property type="evidence" value="ECO:0007669"/>
    <property type="project" value="InterPro"/>
</dbReference>
<feature type="compositionally biased region" description="Polar residues" evidence="1">
    <location>
        <begin position="541"/>
        <end position="555"/>
    </location>
</feature>
<evidence type="ECO:0000313" key="4">
    <source>
        <dbReference type="Proteomes" id="UP000002748"/>
    </source>
</evidence>
<dbReference type="PANTHER" id="PTHR21445">
    <property type="entry name" value="ENDONUCLEASE IV ENDODEOXYRIBONUCLEASE IV"/>
    <property type="match status" value="1"/>
</dbReference>
<keyword evidence="3" id="KW-0378">Hydrolase</keyword>
<feature type="compositionally biased region" description="Basic residues" evidence="1">
    <location>
        <begin position="48"/>
        <end position="57"/>
    </location>
</feature>
<dbReference type="InterPro" id="IPR013022">
    <property type="entry name" value="Xyl_isomerase-like_TIM-brl"/>
</dbReference>
<feature type="compositionally biased region" description="Acidic residues" evidence="1">
    <location>
        <begin position="107"/>
        <end position="119"/>
    </location>
</feature>
<feature type="region of interest" description="Disordered" evidence="1">
    <location>
        <begin position="535"/>
        <end position="555"/>
    </location>
</feature>
<dbReference type="HOGENOM" id="CLU_405542_0_0_1"/>
<dbReference type="SUPFAM" id="SSF51658">
    <property type="entry name" value="Xylose isomerase-like"/>
    <property type="match status" value="1"/>
</dbReference>
<feature type="domain" description="Xylose isomerase-like TIM barrel" evidence="2">
    <location>
        <begin position="248"/>
        <end position="408"/>
    </location>
</feature>
<dbReference type="AlphaFoldDB" id="J6EQB5"/>
<dbReference type="PROSITE" id="PS51432">
    <property type="entry name" value="AP_NUCLEASE_F2_4"/>
    <property type="match status" value="1"/>
</dbReference>
<dbReference type="EMBL" id="ALBS01000281">
    <property type="protein sequence ID" value="EJT46664.1"/>
    <property type="molecule type" value="Genomic_DNA"/>
</dbReference>
<dbReference type="VEuPathDB" id="FungiDB:A1Q1_04735"/>
<dbReference type="GO" id="GO:0005739">
    <property type="term" value="C:mitochondrion"/>
    <property type="evidence" value="ECO:0007669"/>
    <property type="project" value="TreeGrafter"/>
</dbReference>
<feature type="compositionally biased region" description="Low complexity" evidence="1">
    <location>
        <begin position="25"/>
        <end position="47"/>
    </location>
</feature>
<dbReference type="InterPro" id="IPR001719">
    <property type="entry name" value="AP_endonuc_2"/>
</dbReference>
<keyword evidence="3" id="KW-0540">Nuclease</keyword>
<dbReference type="RefSeq" id="XP_014178448.1">
    <property type="nucleotide sequence ID" value="XM_014322973.1"/>
</dbReference>
<name>J6EQB5_TRIAS</name>
<comment type="caution">
    <text evidence="3">The sequence shown here is derived from an EMBL/GenBank/DDBJ whole genome shotgun (WGS) entry which is preliminary data.</text>
</comment>
<dbReference type="Proteomes" id="UP000002748">
    <property type="component" value="Unassembled WGS sequence"/>
</dbReference>
<proteinExistence type="predicted"/>
<dbReference type="Gene3D" id="3.20.20.150">
    <property type="entry name" value="Divalent-metal-dependent TIM barrel enzymes"/>
    <property type="match status" value="2"/>
</dbReference>
<feature type="region of interest" description="Disordered" evidence="1">
    <location>
        <begin position="85"/>
        <end position="121"/>
    </location>
</feature>
<evidence type="ECO:0000256" key="1">
    <source>
        <dbReference type="SAM" id="MobiDB-lite"/>
    </source>
</evidence>
<feature type="compositionally biased region" description="Polar residues" evidence="1">
    <location>
        <begin position="86"/>
        <end position="102"/>
    </location>
</feature>
<dbReference type="GO" id="GO:0003906">
    <property type="term" value="F:DNA-(apurinic or apyrimidinic site) endonuclease activity"/>
    <property type="evidence" value="ECO:0007669"/>
    <property type="project" value="TreeGrafter"/>
</dbReference>
<protein>
    <submittedName>
        <fullName evidence="3">Endonuclease IV</fullName>
    </submittedName>
</protein>
<evidence type="ECO:0000259" key="2">
    <source>
        <dbReference type="Pfam" id="PF01261"/>
    </source>
</evidence>
<feature type="region of interest" description="Disordered" evidence="1">
    <location>
        <begin position="649"/>
        <end position="678"/>
    </location>
</feature>
<sequence>MGTAKTGKTRSRRAVKKANRRNKTASRSGSPAKSAAAAEASSPSQRSPLRRSPRRHLNNSDPVLVGYTRELQESSEDGFALPLTEGSWTVARTPQDSRNPTPALTEDRDDDTGVADDDVIPGTPTVELILDAEAGTTTGDQAVTVAAAPIKGFHLSSDGGVQTVMERYVDLLPLLGPPTADIGVQFFIGSPRRRVDDISTWKREEFQRLSEGHCLKHWTVHGNHTTNLASANPLGAFYEFDEQRKRYANVEAAVRRVATQIKRLLKAVPTVKLALENMVHNNTGCGRDTHHWSLQELKRVIDLVGDSRAMLCIDICHAYITDYDFNMLDGVKAMNDFIDDVGTERIACIHVSNSSTRHGGTCEGHTHICNGQISIPAFRAVLRNPRILGKVPYYLETPYHRAGLRPRTDNTKYLKELRLKVLEWDLLEYLMIASDAEWEPTSWETRFQRFKGGARKLEKNIAYRATKAETQGEVRHANHLLKSRRALNARAVRVEKEEWLKTVKETCLTPANGAVVEDEHQRYTREIAQALVKPVKKETPPASTEVQVSEPQTAGKTVRTMKQRSTSASLMLAAAAGRIVDTRPRRAAAAQSAGTFANGGESSVWASFDDYELPQDVDPPEHEEHPLYVPNAYVKRTLKRTISVDESTTAWRAEARQGSAGVPSAPPPQRRRRRSDPL</sequence>
<dbReference type="GO" id="GO:0006284">
    <property type="term" value="P:base-excision repair"/>
    <property type="evidence" value="ECO:0007669"/>
    <property type="project" value="TreeGrafter"/>
</dbReference>
<dbReference type="GO" id="GO:0008270">
    <property type="term" value="F:zinc ion binding"/>
    <property type="evidence" value="ECO:0007669"/>
    <property type="project" value="InterPro"/>
</dbReference>
<dbReference type="GeneID" id="25988247"/>
<feature type="compositionally biased region" description="Basic residues" evidence="1">
    <location>
        <begin position="7"/>
        <end position="24"/>
    </location>
</feature>
<dbReference type="PANTHER" id="PTHR21445:SF0">
    <property type="entry name" value="APURINIC-APYRIMIDINIC ENDONUCLEASE"/>
    <property type="match status" value="1"/>
</dbReference>
<feature type="region of interest" description="Disordered" evidence="1">
    <location>
        <begin position="1"/>
        <end position="62"/>
    </location>
</feature>
<dbReference type="SMART" id="SM00518">
    <property type="entry name" value="AP2Ec"/>
    <property type="match status" value="1"/>
</dbReference>
<reference evidence="3 4" key="1">
    <citation type="journal article" date="2012" name="Eukaryot. Cell">
        <title>Draft genome sequence of CBS 2479, the standard type strain of Trichosporon asahii.</title>
        <authorList>
            <person name="Yang R.Y."/>
            <person name="Li H.T."/>
            <person name="Zhu H."/>
            <person name="Zhou G.P."/>
            <person name="Wang M."/>
            <person name="Wang L."/>
        </authorList>
    </citation>
    <scope>NUCLEOTIDE SEQUENCE [LARGE SCALE GENOMIC DNA]</scope>
    <source>
        <strain evidence="4">ATCC 90039 / CBS 2479 / JCM 2466 / KCTC 7840 / NCYC 2677 / UAMH 7654</strain>
    </source>
</reference>
<keyword evidence="3" id="KW-0255">Endonuclease</keyword>
<dbReference type="GO" id="GO:0008081">
    <property type="term" value="F:phosphoric diester hydrolase activity"/>
    <property type="evidence" value="ECO:0007669"/>
    <property type="project" value="TreeGrafter"/>
</dbReference>
<dbReference type="Pfam" id="PF01261">
    <property type="entry name" value="AP_endonuc_2"/>
    <property type="match status" value="1"/>
</dbReference>